<accession>A0ABN1F2U4</accession>
<evidence type="ECO:0000259" key="1">
    <source>
        <dbReference type="Pfam" id="PF13946"/>
    </source>
</evidence>
<dbReference type="EMBL" id="BAAAFZ010000021">
    <property type="protein sequence ID" value="GAA0580292.1"/>
    <property type="molecule type" value="Genomic_DNA"/>
</dbReference>
<comment type="caution">
    <text evidence="2">The sequence shown here is derived from an EMBL/GenBank/DDBJ whole genome shotgun (WGS) entry which is preliminary data.</text>
</comment>
<protein>
    <recommendedName>
        <fullName evidence="1">DUF4214 domain-containing protein</fullName>
    </recommendedName>
</protein>
<dbReference type="InterPro" id="IPR038255">
    <property type="entry name" value="PBS_linker_sf"/>
</dbReference>
<name>A0ABN1F2U4_9PROT</name>
<dbReference type="Pfam" id="PF13946">
    <property type="entry name" value="DUF4214"/>
    <property type="match status" value="2"/>
</dbReference>
<feature type="domain" description="DUF4214" evidence="1">
    <location>
        <begin position="84"/>
        <end position="152"/>
    </location>
</feature>
<gene>
    <name evidence="2" type="ORF">GCM10009416_18330</name>
</gene>
<reference evidence="2 3" key="1">
    <citation type="journal article" date="2019" name="Int. J. Syst. Evol. Microbiol.">
        <title>The Global Catalogue of Microorganisms (GCM) 10K type strain sequencing project: providing services to taxonomists for standard genome sequencing and annotation.</title>
        <authorList>
            <consortium name="The Broad Institute Genomics Platform"/>
            <consortium name="The Broad Institute Genome Sequencing Center for Infectious Disease"/>
            <person name="Wu L."/>
            <person name="Ma J."/>
        </authorList>
    </citation>
    <scope>NUCLEOTIDE SEQUENCE [LARGE SCALE GENOMIC DNA]</scope>
    <source>
        <strain evidence="2 3">JCM 9933</strain>
    </source>
</reference>
<dbReference type="InterPro" id="IPR025282">
    <property type="entry name" value="DUF4214"/>
</dbReference>
<dbReference type="RefSeq" id="WP_343894940.1">
    <property type="nucleotide sequence ID" value="NZ_BAAAFZ010000021.1"/>
</dbReference>
<dbReference type="Proteomes" id="UP001501588">
    <property type="component" value="Unassembled WGS sequence"/>
</dbReference>
<evidence type="ECO:0000313" key="2">
    <source>
        <dbReference type="EMBL" id="GAA0580292.1"/>
    </source>
</evidence>
<evidence type="ECO:0000313" key="3">
    <source>
        <dbReference type="Proteomes" id="UP001501588"/>
    </source>
</evidence>
<proteinExistence type="predicted"/>
<feature type="domain" description="DUF4214" evidence="1">
    <location>
        <begin position="45"/>
        <end position="78"/>
    </location>
</feature>
<organism evidence="2 3">
    <name type="scientific">Craurococcus roseus</name>
    <dbReference type="NCBI Taxonomy" id="77585"/>
    <lineage>
        <taxon>Bacteria</taxon>
        <taxon>Pseudomonadati</taxon>
        <taxon>Pseudomonadota</taxon>
        <taxon>Alphaproteobacteria</taxon>
        <taxon>Acetobacterales</taxon>
        <taxon>Acetobacteraceae</taxon>
        <taxon>Craurococcus</taxon>
    </lineage>
</organism>
<keyword evidence="3" id="KW-1185">Reference proteome</keyword>
<dbReference type="Gene3D" id="1.10.3130.20">
    <property type="entry name" value="Phycobilisome linker domain"/>
    <property type="match status" value="1"/>
</dbReference>
<sequence>MSDTVNRFIDDAVDAVNQAADDVEREIRDAANDVDDDDGTPSTTSPAAQVTRLYDTVLDRTPDDAGLTFWTNALRAGADLDDLAELFVRSSEFRDRYGDTDNSEFVTLLYRNTLDREPDAAGQAFWTDALAGGRADRDDVVLAFSESAEHVAIVGPVSTDDNPFI</sequence>